<keyword evidence="4" id="KW-1185">Reference proteome</keyword>
<accession>A0A9D4YDN8</accession>
<comment type="caution">
    <text evidence="3">The sequence shown here is derived from an EMBL/GenBank/DDBJ whole genome shotgun (WGS) entry which is preliminary data.</text>
</comment>
<feature type="signal peptide" evidence="1">
    <location>
        <begin position="1"/>
        <end position="18"/>
    </location>
</feature>
<dbReference type="Gene3D" id="3.90.1320.10">
    <property type="entry name" value="Outer-capsid protein sigma 3, large lobe"/>
    <property type="match status" value="1"/>
</dbReference>
<dbReference type="Proteomes" id="UP001058974">
    <property type="component" value="Chromosome 2"/>
</dbReference>
<dbReference type="InterPro" id="IPR004314">
    <property type="entry name" value="Neprosin"/>
</dbReference>
<dbReference type="PROSITE" id="PS52045">
    <property type="entry name" value="NEPROSIN_PEP_CD"/>
    <property type="match status" value="1"/>
</dbReference>
<evidence type="ECO:0000259" key="2">
    <source>
        <dbReference type="PROSITE" id="PS52045"/>
    </source>
</evidence>
<name>A0A9D4YDN8_PEA</name>
<evidence type="ECO:0000313" key="3">
    <source>
        <dbReference type="EMBL" id="KAI5435625.1"/>
    </source>
</evidence>
<dbReference type="PANTHER" id="PTHR31589">
    <property type="entry name" value="PROTEIN, PUTATIVE (DUF239)-RELATED-RELATED"/>
    <property type="match status" value="1"/>
</dbReference>
<dbReference type="Gramene" id="Psat02G0214900-T2">
    <property type="protein sequence ID" value="KAI5435625.1"/>
    <property type="gene ID" value="KIW84_022149"/>
</dbReference>
<gene>
    <name evidence="3" type="ORF">KIW84_022149</name>
</gene>
<dbReference type="EMBL" id="JAMSHJ010000002">
    <property type="protein sequence ID" value="KAI5435625.1"/>
    <property type="molecule type" value="Genomic_DNA"/>
</dbReference>
<sequence>MHFIFLVAFICPINSSKTSNHQKLNQTLQYEEEFNKLNKFAVKTIQSLKGDIVDCVLTHKQPAFDHPLLKGHKLWVFPGKYGDNKARLFVYWTVDGYNQTGCYNLECPGFIQTNREIYLESAIDQTSVYDNDQCGLNLKIEQDTDSGNWWLGYGDGHILGYWPNNLFTELKGEAHLVQFGGEVLDINPSGYHTATSMGSGHFAEEGFGKAAFFSNNQVKVSSNIWIDPPEPKFSVDHPNCYNIKSGFSSEAGFFFYYGGPGRNEDCLYGFL</sequence>
<feature type="domain" description="Neprosin PEP catalytic" evidence="2">
    <location>
        <begin position="1"/>
        <end position="267"/>
    </location>
</feature>
<keyword evidence="1" id="KW-0732">Signal</keyword>
<dbReference type="AlphaFoldDB" id="A0A9D4YDN8"/>
<organism evidence="3 4">
    <name type="scientific">Pisum sativum</name>
    <name type="common">Garden pea</name>
    <name type="synonym">Lathyrus oleraceus</name>
    <dbReference type="NCBI Taxonomy" id="3888"/>
    <lineage>
        <taxon>Eukaryota</taxon>
        <taxon>Viridiplantae</taxon>
        <taxon>Streptophyta</taxon>
        <taxon>Embryophyta</taxon>
        <taxon>Tracheophyta</taxon>
        <taxon>Spermatophyta</taxon>
        <taxon>Magnoliopsida</taxon>
        <taxon>eudicotyledons</taxon>
        <taxon>Gunneridae</taxon>
        <taxon>Pentapetalae</taxon>
        <taxon>rosids</taxon>
        <taxon>fabids</taxon>
        <taxon>Fabales</taxon>
        <taxon>Fabaceae</taxon>
        <taxon>Papilionoideae</taxon>
        <taxon>50 kb inversion clade</taxon>
        <taxon>NPAAA clade</taxon>
        <taxon>Hologalegina</taxon>
        <taxon>IRL clade</taxon>
        <taxon>Fabeae</taxon>
        <taxon>Lathyrus</taxon>
    </lineage>
</organism>
<dbReference type="PANTHER" id="PTHR31589:SF175">
    <property type="entry name" value="CARBOXYL-TERMINAL PEPTIDASE"/>
    <property type="match status" value="1"/>
</dbReference>
<evidence type="ECO:0000256" key="1">
    <source>
        <dbReference type="SAM" id="SignalP"/>
    </source>
</evidence>
<evidence type="ECO:0000313" key="4">
    <source>
        <dbReference type="Proteomes" id="UP001058974"/>
    </source>
</evidence>
<dbReference type="InterPro" id="IPR053168">
    <property type="entry name" value="Glutamic_endopeptidase"/>
</dbReference>
<feature type="chain" id="PRO_5038514773" description="Neprosin PEP catalytic domain-containing protein" evidence="1">
    <location>
        <begin position="19"/>
        <end position="271"/>
    </location>
</feature>
<dbReference type="Pfam" id="PF03080">
    <property type="entry name" value="Neprosin"/>
    <property type="match status" value="1"/>
</dbReference>
<protein>
    <recommendedName>
        <fullName evidence="2">Neprosin PEP catalytic domain-containing protein</fullName>
    </recommendedName>
</protein>
<reference evidence="3 4" key="1">
    <citation type="journal article" date="2022" name="Nat. Genet.">
        <title>Improved pea reference genome and pan-genome highlight genomic features and evolutionary characteristics.</title>
        <authorList>
            <person name="Yang T."/>
            <person name="Liu R."/>
            <person name="Luo Y."/>
            <person name="Hu S."/>
            <person name="Wang D."/>
            <person name="Wang C."/>
            <person name="Pandey M.K."/>
            <person name="Ge S."/>
            <person name="Xu Q."/>
            <person name="Li N."/>
            <person name="Li G."/>
            <person name="Huang Y."/>
            <person name="Saxena R.K."/>
            <person name="Ji Y."/>
            <person name="Li M."/>
            <person name="Yan X."/>
            <person name="He Y."/>
            <person name="Liu Y."/>
            <person name="Wang X."/>
            <person name="Xiang C."/>
            <person name="Varshney R.K."/>
            <person name="Ding H."/>
            <person name="Gao S."/>
            <person name="Zong X."/>
        </authorList>
    </citation>
    <scope>NUCLEOTIDE SEQUENCE [LARGE SCALE GENOMIC DNA]</scope>
    <source>
        <strain evidence="3 4">cv. Zhongwan 6</strain>
    </source>
</reference>
<proteinExistence type="predicted"/>